<dbReference type="RefSeq" id="WP_220609636.1">
    <property type="nucleotide sequence ID" value="NZ_CP080598.1"/>
</dbReference>
<evidence type="ECO:0000256" key="1">
    <source>
        <dbReference type="SAM" id="MobiDB-lite"/>
    </source>
</evidence>
<accession>A0ABX8WYX1</accession>
<feature type="region of interest" description="Disordered" evidence="1">
    <location>
        <begin position="1"/>
        <end position="27"/>
    </location>
</feature>
<organism evidence="2 3">
    <name type="scientific">Sphaerospermopsis torques-reginae ITEP-024</name>
    <dbReference type="NCBI Taxonomy" id="984208"/>
    <lineage>
        <taxon>Bacteria</taxon>
        <taxon>Bacillati</taxon>
        <taxon>Cyanobacteriota</taxon>
        <taxon>Cyanophyceae</taxon>
        <taxon>Nostocales</taxon>
        <taxon>Aphanizomenonaceae</taxon>
        <taxon>Sphaerospermopsis</taxon>
        <taxon>Sphaerospermopsis torques-reginae</taxon>
    </lineage>
</organism>
<name>A0ABX8WYX1_9CYAN</name>
<proteinExistence type="predicted"/>
<sequence>MNRITGILGTDKEAQDVPRASSKYSRSQESEVKLSFCIGFKLDSVTD</sequence>
<protein>
    <submittedName>
        <fullName evidence="2">Uncharacterized protein</fullName>
    </submittedName>
</protein>
<reference evidence="2 3" key="1">
    <citation type="journal article" date="2022" name="J. Am. Chem. Soc.">
        <title>Biosynthesis of Guanitoxin Enables Global Environmental Detection in Freshwater Cyanobacteria.</title>
        <authorList>
            <person name="Lima S.T."/>
            <person name="Fallon T.R."/>
            <person name="Cordoza J.L."/>
            <person name="Chekan J.R."/>
            <person name="Delbaje E."/>
            <person name="Hopiavuori A.R."/>
            <person name="Alvarenga D.O."/>
            <person name="Wood S.M."/>
            <person name="Luhavaya H."/>
            <person name="Baumgartner J.T."/>
            <person name="Dorr F.A."/>
            <person name="Etchegaray A."/>
            <person name="Pinto E."/>
            <person name="McKinnie S.M.K."/>
            <person name="Fiore M.F."/>
            <person name="Moore B.S."/>
        </authorList>
    </citation>
    <scope>NUCLEOTIDE SEQUENCE [LARGE SCALE GENOMIC DNA]</scope>
    <source>
        <strain evidence="2 3">ITEP-024</strain>
    </source>
</reference>
<dbReference type="Proteomes" id="UP000826540">
    <property type="component" value="Chromosome"/>
</dbReference>
<evidence type="ECO:0000313" key="3">
    <source>
        <dbReference type="Proteomes" id="UP000826540"/>
    </source>
</evidence>
<dbReference type="EMBL" id="CP080598">
    <property type="protein sequence ID" value="QYX31618.1"/>
    <property type="molecule type" value="Genomic_DNA"/>
</dbReference>
<evidence type="ECO:0000313" key="2">
    <source>
        <dbReference type="EMBL" id="QYX31618.1"/>
    </source>
</evidence>
<keyword evidence="3" id="KW-1185">Reference proteome</keyword>
<gene>
    <name evidence="2" type="ORF">K2F26_23000</name>
</gene>